<comment type="caution">
    <text evidence="2">The sequence shown here is derived from an EMBL/GenBank/DDBJ whole genome shotgun (WGS) entry which is preliminary data.</text>
</comment>
<sequence>YNRQRPHSSLGYRTPAQAWADAHNPAAEDLTEAA</sequence>
<protein>
    <submittedName>
        <fullName evidence="2">Uncharacterized protein</fullName>
    </submittedName>
</protein>
<evidence type="ECO:0000313" key="2">
    <source>
        <dbReference type="EMBL" id="TCW18433.1"/>
    </source>
</evidence>
<accession>A0A4R3ZPJ0</accession>
<evidence type="ECO:0000256" key="1">
    <source>
        <dbReference type="SAM" id="MobiDB-lite"/>
    </source>
</evidence>
<dbReference type="EMBL" id="SMCX01000062">
    <property type="protein sequence ID" value="TCW18433.1"/>
    <property type="molecule type" value="Genomic_DNA"/>
</dbReference>
<name>A0A4R3ZPJ0_9ACTN</name>
<reference evidence="2 3" key="1">
    <citation type="submission" date="2019-03" db="EMBL/GenBank/DDBJ databases">
        <title>Root nodule microbial communities of legume samples collected from USA, Mexico and Botswana.</title>
        <authorList>
            <person name="Hirsch A."/>
        </authorList>
    </citation>
    <scope>NUCLEOTIDE SEQUENCE [LARGE SCALE GENOMIC DNA]</scope>
    <source>
        <strain evidence="2 3">55</strain>
    </source>
</reference>
<evidence type="ECO:0000313" key="3">
    <source>
        <dbReference type="Proteomes" id="UP000295805"/>
    </source>
</evidence>
<dbReference type="Proteomes" id="UP000295805">
    <property type="component" value="Unassembled WGS sequence"/>
</dbReference>
<dbReference type="AlphaFoldDB" id="A0A4R3ZPJ0"/>
<feature type="non-terminal residue" evidence="2">
    <location>
        <position position="1"/>
    </location>
</feature>
<dbReference type="SUPFAM" id="SSF53098">
    <property type="entry name" value="Ribonuclease H-like"/>
    <property type="match status" value="1"/>
</dbReference>
<proteinExistence type="predicted"/>
<dbReference type="InterPro" id="IPR012337">
    <property type="entry name" value="RNaseH-like_sf"/>
</dbReference>
<feature type="region of interest" description="Disordered" evidence="1">
    <location>
        <begin position="1"/>
        <end position="34"/>
    </location>
</feature>
<organism evidence="2 3">
    <name type="scientific">Dietzia cinnamea</name>
    <dbReference type="NCBI Taxonomy" id="321318"/>
    <lineage>
        <taxon>Bacteria</taxon>
        <taxon>Bacillati</taxon>
        <taxon>Actinomycetota</taxon>
        <taxon>Actinomycetes</taxon>
        <taxon>Mycobacteriales</taxon>
        <taxon>Dietziaceae</taxon>
        <taxon>Dietzia</taxon>
    </lineage>
</organism>
<gene>
    <name evidence="2" type="ORF">EDD19_1621</name>
</gene>